<dbReference type="GO" id="GO:0030234">
    <property type="term" value="F:enzyme regulator activity"/>
    <property type="evidence" value="ECO:0007669"/>
    <property type="project" value="InterPro"/>
</dbReference>
<dbReference type="STRING" id="229921.ADN01_09370"/>
<dbReference type="GO" id="GO:0006808">
    <property type="term" value="P:regulation of nitrogen utilization"/>
    <property type="evidence" value="ECO:0007669"/>
    <property type="project" value="InterPro"/>
</dbReference>
<dbReference type="Pfam" id="PF00543">
    <property type="entry name" value="P-II"/>
    <property type="match status" value="1"/>
</dbReference>
<proteinExistence type="predicted"/>
<evidence type="ECO:0008006" key="3">
    <source>
        <dbReference type="Google" id="ProtNLM"/>
    </source>
</evidence>
<evidence type="ECO:0000313" key="2">
    <source>
        <dbReference type="Proteomes" id="UP000050501"/>
    </source>
</evidence>
<dbReference type="OrthoDB" id="159829at2"/>
<dbReference type="EMBL" id="LGCM01000035">
    <property type="protein sequence ID" value="KPL81792.1"/>
    <property type="molecule type" value="Genomic_DNA"/>
</dbReference>
<dbReference type="Proteomes" id="UP000050501">
    <property type="component" value="Unassembled WGS sequence"/>
</dbReference>
<protein>
    <recommendedName>
        <fullName evidence="3">Nitrogen regulatory protein P-II</fullName>
    </recommendedName>
</protein>
<dbReference type="SUPFAM" id="SSF54913">
    <property type="entry name" value="GlnB-like"/>
    <property type="match status" value="1"/>
</dbReference>
<keyword evidence="2" id="KW-1185">Reference proteome</keyword>
<accession>A0A0P6XZB6</accession>
<comment type="caution">
    <text evidence="1">The sequence shown here is derived from an EMBL/GenBank/DDBJ whole genome shotgun (WGS) entry which is preliminary data.</text>
</comment>
<dbReference type="InterPro" id="IPR011322">
    <property type="entry name" value="N-reg_PII-like_a/b"/>
</dbReference>
<reference evidence="1 2" key="1">
    <citation type="submission" date="2015-07" db="EMBL/GenBank/DDBJ databases">
        <title>Genome sequence of Levilinea saccharolytica DSM 16555.</title>
        <authorList>
            <person name="Hemp J."/>
            <person name="Ward L.M."/>
            <person name="Pace L.A."/>
            <person name="Fischer W.W."/>
        </authorList>
    </citation>
    <scope>NUCLEOTIDE SEQUENCE [LARGE SCALE GENOMIC DNA]</scope>
    <source>
        <strain evidence="1 2">KIBI-1</strain>
    </source>
</reference>
<dbReference type="RefSeq" id="WP_062418297.1">
    <property type="nucleotide sequence ID" value="NZ_DF967974.1"/>
</dbReference>
<dbReference type="InterPro" id="IPR002187">
    <property type="entry name" value="N-reg_PII"/>
</dbReference>
<gene>
    <name evidence="1" type="ORF">ADN01_09370</name>
</gene>
<dbReference type="AlphaFoldDB" id="A0A0P6XZB6"/>
<name>A0A0P6XZB6_9CHLR</name>
<dbReference type="PROSITE" id="PS51343">
    <property type="entry name" value="PII_GLNB_DOM"/>
    <property type="match status" value="1"/>
</dbReference>
<evidence type="ECO:0000313" key="1">
    <source>
        <dbReference type="EMBL" id="KPL81792.1"/>
    </source>
</evidence>
<organism evidence="1 2">
    <name type="scientific">Levilinea saccharolytica</name>
    <dbReference type="NCBI Taxonomy" id="229921"/>
    <lineage>
        <taxon>Bacteria</taxon>
        <taxon>Bacillati</taxon>
        <taxon>Chloroflexota</taxon>
        <taxon>Anaerolineae</taxon>
        <taxon>Anaerolineales</taxon>
        <taxon>Anaerolineaceae</taxon>
        <taxon>Levilinea</taxon>
    </lineage>
</organism>
<dbReference type="Gene3D" id="3.30.70.120">
    <property type="match status" value="1"/>
</dbReference>
<sequence length="116" mass="12919">MNMVLFVLNDPEALDDLLTAWEEAGVKGITVLPSTGLGRLRQYALFEDLPLIPSLDDMEIHLEKLSRTLFTICDDERTIDRLVEATQKVVGNLNEPNTGILAVIPLARVYGLNKIN</sequence>
<dbReference type="InterPro" id="IPR015867">
    <property type="entry name" value="N-reg_PII/ATP_PRibTrfase_C"/>
</dbReference>